<keyword evidence="1" id="KW-1133">Transmembrane helix</keyword>
<dbReference type="Proteomes" id="UP000026682">
    <property type="component" value="Unassembled WGS sequence"/>
</dbReference>
<evidence type="ECO:0000313" key="2">
    <source>
        <dbReference type="EMBL" id="KAK95592.1"/>
    </source>
</evidence>
<evidence type="ECO:0000313" key="3">
    <source>
        <dbReference type="Proteomes" id="UP000026682"/>
    </source>
</evidence>
<organism evidence="2 3">
    <name type="scientific">Bordetella holmesii CDC-H585-BH</name>
    <dbReference type="NCBI Taxonomy" id="1331206"/>
    <lineage>
        <taxon>Bacteria</taxon>
        <taxon>Pseudomonadati</taxon>
        <taxon>Pseudomonadota</taxon>
        <taxon>Betaproteobacteria</taxon>
        <taxon>Burkholderiales</taxon>
        <taxon>Alcaligenaceae</taxon>
        <taxon>Bordetella</taxon>
    </lineage>
</organism>
<dbReference type="GO" id="GO:0016740">
    <property type="term" value="F:transferase activity"/>
    <property type="evidence" value="ECO:0007669"/>
    <property type="project" value="UniProtKB-KW"/>
</dbReference>
<protein>
    <submittedName>
        <fullName evidence="2">Putative N-acetyltransferase YedL</fullName>
    </submittedName>
</protein>
<proteinExistence type="predicted"/>
<evidence type="ECO:0000256" key="1">
    <source>
        <dbReference type="SAM" id="Phobius"/>
    </source>
</evidence>
<comment type="caution">
    <text evidence="2">The sequence shown here is derived from an EMBL/GenBank/DDBJ whole genome shotgun (WGS) entry which is preliminary data.</text>
</comment>
<gene>
    <name evidence="2" type="ORF">L497_2799</name>
</gene>
<keyword evidence="2" id="KW-0808">Transferase</keyword>
<reference evidence="2 3" key="1">
    <citation type="submission" date="2014-03" db="EMBL/GenBank/DDBJ databases">
        <title>Genome sequence of Bordetella holmseii.</title>
        <authorList>
            <person name="Harvill E."/>
            <person name="Goodfield L.L."/>
            <person name="Ivanov Y."/>
            <person name="Meyer J.A."/>
            <person name="Newth C."/>
            <person name="Cassiday P."/>
            <person name="Tondella M.L."/>
            <person name="Liao P."/>
            <person name="Zimmerman J."/>
            <person name="Meert K."/>
            <person name="Wessel D."/>
            <person name="Berger J."/>
            <person name="Dean J.M."/>
            <person name="Holubkov R."/>
            <person name="Burr J."/>
            <person name="Liu T."/>
            <person name="Brinkac L.M."/>
            <person name="Sanka R."/>
            <person name="Kim M."/>
            <person name="Losada L."/>
        </authorList>
    </citation>
    <scope>NUCLEOTIDE SEQUENCE [LARGE SCALE GENOMIC DNA]</scope>
    <source>
        <strain evidence="2 3">CDC-H585-BH</strain>
    </source>
</reference>
<keyword evidence="1" id="KW-0472">Membrane</keyword>
<accession>A0A158M758</accession>
<sequence>MKKIIWLSFAALAGMWTLLIWLLLRVTDAMLYAIAVASLPADTEPPEPGWFYPMMPQPWVESMRQTLLDFAQAANAVLPLTGGLSGAISTAAWIFWVCIMVGLLMLAGALHGLAGRKKGSSRNTGECRPDLEEEVLLIAVAVGAALDDFDGVVDALDDAGVEPVATARQNPVQIGF</sequence>
<dbReference type="EMBL" id="JFZZ01000051">
    <property type="protein sequence ID" value="KAK95592.1"/>
    <property type="molecule type" value="Genomic_DNA"/>
</dbReference>
<keyword evidence="1" id="KW-0812">Transmembrane</keyword>
<feature type="transmembrane region" description="Helical" evidence="1">
    <location>
        <begin position="93"/>
        <end position="114"/>
    </location>
</feature>
<name>A0A158M758_9BORD</name>
<dbReference type="AlphaFoldDB" id="A0A158M758"/>